<dbReference type="PROSITE" id="PS00382">
    <property type="entry name" value="CLP_PROTEASE_HIS"/>
    <property type="match status" value="1"/>
</dbReference>
<dbReference type="InterPro" id="IPR033135">
    <property type="entry name" value="ClpP_His_AS"/>
</dbReference>
<dbReference type="PANTHER" id="PTHR10381:SF70">
    <property type="entry name" value="ATP-DEPENDENT CLP PROTEASE PROTEOLYTIC SUBUNIT"/>
    <property type="match status" value="1"/>
</dbReference>
<dbReference type="PANTHER" id="PTHR10381">
    <property type="entry name" value="ATP-DEPENDENT CLP PROTEASE PROTEOLYTIC SUBUNIT"/>
    <property type="match status" value="1"/>
</dbReference>
<feature type="active site" description="Nucleophile" evidence="7">
    <location>
        <position position="131"/>
    </location>
</feature>
<dbReference type="GO" id="GO:0051117">
    <property type="term" value="F:ATPase binding"/>
    <property type="evidence" value="ECO:0007669"/>
    <property type="project" value="TreeGrafter"/>
</dbReference>
<reference evidence="11" key="1">
    <citation type="submission" date="2021-03" db="EMBL/GenBank/DDBJ databases">
        <title>The complete genome sequence of Acetobacter sp. TBRC 12339.</title>
        <authorList>
            <person name="Charoenyingcharoen P."/>
            <person name="Yukphan P."/>
        </authorList>
    </citation>
    <scope>NUCLEOTIDE SEQUENCE</scope>
    <source>
        <strain evidence="11">TBRC 12339</strain>
    </source>
</reference>
<evidence type="ECO:0000256" key="10">
    <source>
        <dbReference type="SAM" id="MobiDB-lite"/>
    </source>
</evidence>
<comment type="catalytic activity">
    <reaction evidence="6 7 8">
        <text>Hydrolysis of proteins to small peptides in the presence of ATP and magnesium. alpha-casein is the usual test substrate. In the absence of ATP, only oligopeptides shorter than five residues are hydrolyzed (such as succinyl-Leu-Tyr-|-NHMec, and Leu-Tyr-Leu-|-Tyr-Trp, in which cleavage of the -Tyr-|-Leu- and -Tyr-|-Trp bonds also occurs).</text>
        <dbReference type="EC" id="3.4.21.92"/>
    </reaction>
</comment>
<accession>A0A939HNC1</accession>
<feature type="active site" evidence="7 8">
    <location>
        <position position="156"/>
    </location>
</feature>
<dbReference type="PRINTS" id="PR00127">
    <property type="entry name" value="CLPPROTEASEP"/>
</dbReference>
<gene>
    <name evidence="7" type="primary">clpP</name>
    <name evidence="11" type="ORF">J2D77_09750</name>
</gene>
<dbReference type="SUPFAM" id="SSF52096">
    <property type="entry name" value="ClpP/crotonase"/>
    <property type="match status" value="1"/>
</dbReference>
<dbReference type="CDD" id="cd07017">
    <property type="entry name" value="S14_ClpP_2"/>
    <property type="match status" value="1"/>
</dbReference>
<dbReference type="Gene3D" id="3.90.226.10">
    <property type="entry name" value="2-enoyl-CoA Hydratase, Chain A, domain 1"/>
    <property type="match status" value="1"/>
</dbReference>
<keyword evidence="4 7" id="KW-0378">Hydrolase</keyword>
<dbReference type="GO" id="GO:0009368">
    <property type="term" value="C:endopeptidase Clp complex"/>
    <property type="evidence" value="ECO:0007669"/>
    <property type="project" value="TreeGrafter"/>
</dbReference>
<keyword evidence="3 7" id="KW-0645">Protease</keyword>
<comment type="subunit">
    <text evidence="7">Fourteen ClpP subunits assemble into 2 heptameric rings which stack back to back to give a disk-like structure with a central cavity, resembling the structure of eukaryotic proteasomes.</text>
</comment>
<dbReference type="GO" id="GO:0004252">
    <property type="term" value="F:serine-type endopeptidase activity"/>
    <property type="evidence" value="ECO:0007669"/>
    <property type="project" value="UniProtKB-UniRule"/>
</dbReference>
<dbReference type="EC" id="3.4.21.92" evidence="7"/>
<evidence type="ECO:0000256" key="9">
    <source>
        <dbReference type="RuleBase" id="RU003567"/>
    </source>
</evidence>
<evidence type="ECO:0000256" key="3">
    <source>
        <dbReference type="ARBA" id="ARBA00022670"/>
    </source>
</evidence>
<protein>
    <recommendedName>
        <fullName evidence="7 9">ATP-dependent Clp protease proteolytic subunit</fullName>
        <ecNumber evidence="7">3.4.21.92</ecNumber>
    </recommendedName>
    <alternativeName>
        <fullName evidence="7">Endopeptidase Clp</fullName>
    </alternativeName>
</protein>
<dbReference type="RefSeq" id="WP_207846095.1">
    <property type="nucleotide sequence ID" value="NZ_JAFVMH010000004.1"/>
</dbReference>
<dbReference type="NCBIfam" id="NF009205">
    <property type="entry name" value="PRK12553.1"/>
    <property type="match status" value="1"/>
</dbReference>
<name>A0A939HNC1_9PROT</name>
<evidence type="ECO:0000256" key="8">
    <source>
        <dbReference type="PROSITE-ProRule" id="PRU10086"/>
    </source>
</evidence>
<dbReference type="Proteomes" id="UP000664073">
    <property type="component" value="Unassembled WGS sequence"/>
</dbReference>
<dbReference type="GO" id="GO:0005737">
    <property type="term" value="C:cytoplasm"/>
    <property type="evidence" value="ECO:0007669"/>
    <property type="project" value="UniProtKB-SubCell"/>
</dbReference>
<comment type="similarity">
    <text evidence="1 7 9">Belongs to the peptidase S14 family.</text>
</comment>
<dbReference type="EMBL" id="JAFVMH010000004">
    <property type="protein sequence ID" value="MBO1325431.1"/>
    <property type="molecule type" value="Genomic_DNA"/>
</dbReference>
<evidence type="ECO:0000256" key="7">
    <source>
        <dbReference type="HAMAP-Rule" id="MF_00444"/>
    </source>
</evidence>
<evidence type="ECO:0000313" key="11">
    <source>
        <dbReference type="EMBL" id="MBO1325431.1"/>
    </source>
</evidence>
<dbReference type="AlphaFoldDB" id="A0A939HNC1"/>
<comment type="subcellular location">
    <subcellularLocation>
        <location evidence="7">Cytoplasm</location>
    </subcellularLocation>
</comment>
<dbReference type="Pfam" id="PF00574">
    <property type="entry name" value="CLP_protease"/>
    <property type="match status" value="1"/>
</dbReference>
<dbReference type="InterPro" id="IPR023562">
    <property type="entry name" value="ClpP/TepA"/>
</dbReference>
<sequence>MNTDTKHDVETAMPGPFPRDAFRLDDDEPETPDTPEKEEGEGKSSGAPHGELEHKLFKQRKILIFGGINDKVARDVTGRLLALAGESDKPIDVYVNSPGGHVESGDTIHDMIRFVDSIAPVNMIGTGWVASAGALIFAAGHKERRFCLPNTRFLLHQPMGGVRGPATDIDIEAREILKMRERLNRIFAKETGHTYEKIAKDTDRNYWMSAQEAIDYGLVTKIISQLSDLH</sequence>
<evidence type="ECO:0000256" key="2">
    <source>
        <dbReference type="ARBA" id="ARBA00022490"/>
    </source>
</evidence>
<evidence type="ECO:0000256" key="1">
    <source>
        <dbReference type="ARBA" id="ARBA00007039"/>
    </source>
</evidence>
<keyword evidence="12" id="KW-1185">Reference proteome</keyword>
<feature type="compositionally biased region" description="Basic and acidic residues" evidence="10">
    <location>
        <begin position="1"/>
        <end position="10"/>
    </location>
</feature>
<comment type="function">
    <text evidence="7">Cleaves peptides in various proteins in a process that requires ATP hydrolysis. Has a chymotrypsin-like activity. Plays a major role in the degradation of misfolded proteins.</text>
</comment>
<dbReference type="InterPro" id="IPR029045">
    <property type="entry name" value="ClpP/crotonase-like_dom_sf"/>
</dbReference>
<evidence type="ECO:0000256" key="4">
    <source>
        <dbReference type="ARBA" id="ARBA00022801"/>
    </source>
</evidence>
<evidence type="ECO:0000313" key="12">
    <source>
        <dbReference type="Proteomes" id="UP000664073"/>
    </source>
</evidence>
<feature type="region of interest" description="Disordered" evidence="10">
    <location>
        <begin position="1"/>
        <end position="51"/>
    </location>
</feature>
<proteinExistence type="inferred from homology"/>
<evidence type="ECO:0000256" key="5">
    <source>
        <dbReference type="ARBA" id="ARBA00022825"/>
    </source>
</evidence>
<dbReference type="HAMAP" id="MF_00444">
    <property type="entry name" value="ClpP"/>
    <property type="match status" value="1"/>
</dbReference>
<evidence type="ECO:0000256" key="6">
    <source>
        <dbReference type="ARBA" id="ARBA00034021"/>
    </source>
</evidence>
<keyword evidence="5 7" id="KW-0720">Serine protease</keyword>
<organism evidence="11 12">
    <name type="scientific">Acetobacter garciniae</name>
    <dbReference type="NCBI Taxonomy" id="2817435"/>
    <lineage>
        <taxon>Bacteria</taxon>
        <taxon>Pseudomonadati</taxon>
        <taxon>Pseudomonadota</taxon>
        <taxon>Alphaproteobacteria</taxon>
        <taxon>Acetobacterales</taxon>
        <taxon>Acetobacteraceae</taxon>
        <taxon>Acetobacter</taxon>
    </lineage>
</organism>
<dbReference type="GO" id="GO:0006515">
    <property type="term" value="P:protein quality control for misfolded or incompletely synthesized proteins"/>
    <property type="evidence" value="ECO:0007669"/>
    <property type="project" value="TreeGrafter"/>
</dbReference>
<dbReference type="GO" id="GO:0004176">
    <property type="term" value="F:ATP-dependent peptidase activity"/>
    <property type="evidence" value="ECO:0007669"/>
    <property type="project" value="InterPro"/>
</dbReference>
<keyword evidence="2 7" id="KW-0963">Cytoplasm</keyword>
<dbReference type="InterPro" id="IPR001907">
    <property type="entry name" value="ClpP"/>
</dbReference>
<comment type="caution">
    <text evidence="11">The sequence shown here is derived from an EMBL/GenBank/DDBJ whole genome shotgun (WGS) entry which is preliminary data.</text>
</comment>